<dbReference type="AlphaFoldDB" id="A0A3R7M719"/>
<dbReference type="InterPro" id="IPR005828">
    <property type="entry name" value="MFS_sugar_transport-like"/>
</dbReference>
<feature type="transmembrane region" description="Helical" evidence="5">
    <location>
        <begin position="372"/>
        <end position="396"/>
    </location>
</feature>
<proteinExistence type="predicted"/>
<evidence type="ECO:0000256" key="3">
    <source>
        <dbReference type="ARBA" id="ARBA00022989"/>
    </source>
</evidence>
<organism evidence="7 8">
    <name type="scientific">Penaeus vannamei</name>
    <name type="common">Whiteleg shrimp</name>
    <name type="synonym">Litopenaeus vannamei</name>
    <dbReference type="NCBI Taxonomy" id="6689"/>
    <lineage>
        <taxon>Eukaryota</taxon>
        <taxon>Metazoa</taxon>
        <taxon>Ecdysozoa</taxon>
        <taxon>Arthropoda</taxon>
        <taxon>Crustacea</taxon>
        <taxon>Multicrustacea</taxon>
        <taxon>Malacostraca</taxon>
        <taxon>Eumalacostraca</taxon>
        <taxon>Eucarida</taxon>
        <taxon>Decapoda</taxon>
        <taxon>Dendrobranchiata</taxon>
        <taxon>Penaeoidea</taxon>
        <taxon>Penaeidae</taxon>
        <taxon>Penaeus</taxon>
    </lineage>
</organism>
<dbReference type="Proteomes" id="UP000283509">
    <property type="component" value="Unassembled WGS sequence"/>
</dbReference>
<dbReference type="PANTHER" id="PTHR24064">
    <property type="entry name" value="SOLUTE CARRIER FAMILY 22 MEMBER"/>
    <property type="match status" value="1"/>
</dbReference>
<comment type="caution">
    <text evidence="7">The sequence shown here is derived from an EMBL/GenBank/DDBJ whole genome shotgun (WGS) entry which is preliminary data.</text>
</comment>
<feature type="domain" description="Major facilitator superfamily (MFS) profile" evidence="6">
    <location>
        <begin position="1"/>
        <end position="461"/>
    </location>
</feature>
<name>A0A3R7M719_PENVA</name>
<dbReference type="CDD" id="cd17317">
    <property type="entry name" value="MFS_SLC22"/>
    <property type="match status" value="1"/>
</dbReference>
<dbReference type="Gene3D" id="1.20.1250.20">
    <property type="entry name" value="MFS general substrate transporter like domains"/>
    <property type="match status" value="1"/>
</dbReference>
<feature type="transmembrane region" description="Helical" evidence="5">
    <location>
        <begin position="347"/>
        <end position="366"/>
    </location>
</feature>
<evidence type="ECO:0000256" key="1">
    <source>
        <dbReference type="ARBA" id="ARBA00004141"/>
    </source>
</evidence>
<evidence type="ECO:0000256" key="2">
    <source>
        <dbReference type="ARBA" id="ARBA00022692"/>
    </source>
</evidence>
<dbReference type="InterPro" id="IPR020846">
    <property type="entry name" value="MFS_dom"/>
</dbReference>
<feature type="transmembrane region" description="Helical" evidence="5">
    <location>
        <begin position="319"/>
        <end position="340"/>
    </location>
</feature>
<dbReference type="STRING" id="6689.A0A3R7M719"/>
<evidence type="ECO:0000256" key="5">
    <source>
        <dbReference type="SAM" id="Phobius"/>
    </source>
</evidence>
<dbReference type="GO" id="GO:0022857">
    <property type="term" value="F:transmembrane transporter activity"/>
    <property type="evidence" value="ECO:0007669"/>
    <property type="project" value="InterPro"/>
</dbReference>
<dbReference type="OrthoDB" id="5296287at2759"/>
<feature type="transmembrane region" description="Helical" evidence="5">
    <location>
        <begin position="288"/>
        <end position="307"/>
    </location>
</feature>
<evidence type="ECO:0000313" key="8">
    <source>
        <dbReference type="Proteomes" id="UP000283509"/>
    </source>
</evidence>
<dbReference type="SUPFAM" id="SSF103473">
    <property type="entry name" value="MFS general substrate transporter"/>
    <property type="match status" value="1"/>
</dbReference>
<keyword evidence="4 5" id="KW-0472">Membrane</keyword>
<evidence type="ECO:0000259" key="6">
    <source>
        <dbReference type="PROSITE" id="PS50850"/>
    </source>
</evidence>
<evidence type="ECO:0000313" key="7">
    <source>
        <dbReference type="EMBL" id="ROT73829.1"/>
    </source>
</evidence>
<keyword evidence="2 5" id="KW-0812">Transmembrane</keyword>
<reference evidence="7 8" key="1">
    <citation type="submission" date="2018-04" db="EMBL/GenBank/DDBJ databases">
        <authorList>
            <person name="Zhang X."/>
            <person name="Yuan J."/>
            <person name="Li F."/>
            <person name="Xiang J."/>
        </authorList>
    </citation>
    <scope>NUCLEOTIDE SEQUENCE [LARGE SCALE GENOMIC DNA]</scope>
    <source>
        <tissue evidence="7">Muscle</tissue>
    </source>
</reference>
<protein>
    <submittedName>
        <fullName evidence="7">Organic cation transporter protein</fullName>
    </submittedName>
</protein>
<keyword evidence="8" id="KW-1185">Reference proteome</keyword>
<accession>A0A3R7M719</accession>
<dbReference type="InterPro" id="IPR036259">
    <property type="entry name" value="MFS_trans_sf"/>
</dbReference>
<evidence type="ECO:0000256" key="4">
    <source>
        <dbReference type="ARBA" id="ARBA00023136"/>
    </source>
</evidence>
<feature type="transmembrane region" description="Helical" evidence="5">
    <location>
        <begin position="103"/>
        <end position="127"/>
    </location>
</feature>
<feature type="transmembrane region" description="Helical" evidence="5">
    <location>
        <begin position="157"/>
        <end position="179"/>
    </location>
</feature>
<keyword evidence="3 5" id="KW-1133">Transmembrane helix</keyword>
<sequence length="510" mass="56462">MGAAFLTPHQKFTCVASDIPRNRSQCSYNTTTPEGVVQEQRCTKWDFDNSTYTRTITSEFDLVCDYSFLRATFKSVYFLGAFVGSVLNGWVSDRYGRKTMHMAGVLTFVILGNALSWLPNMSAILFARFFMGVGHPSSTETGYSLVMETCEPRLRSIIGIIVYLPWCFSLITLGGFGYLLRDWRWLMFTVSMPGLLYLPVLWLMDESPRWLIVRGRHADALRVLRKASRWNKVELPPDDQLFEIMADTQSEEKEAQGHEADSPRGLKATLRDVAAGAVVLLRTKKIRMITLCLYANFLVVDSVYYGLSLGGDRFGVDPFAYMALGGVMETPANTLTIPLVRKLGRRASNIMCFVVSGVSLLALGVTPSGISWLVTTMIMIGKLAITAAYMILYFHANELFPTEVRQRGMSTCAMVAKIGSITVPFLVEILGSIGSWVPLVTFGGAALVAAGITSRLPETRGVAMKDTVAELEDSGVQRPRSVTFLTPNEEKKEAPLTVLRRPSQSSGNHL</sequence>
<dbReference type="EMBL" id="QCYY01001983">
    <property type="protein sequence ID" value="ROT73829.1"/>
    <property type="molecule type" value="Genomic_DNA"/>
</dbReference>
<reference evidence="7 8" key="2">
    <citation type="submission" date="2019-01" db="EMBL/GenBank/DDBJ databases">
        <title>The decoding of complex shrimp genome reveals the adaptation for benthos swimmer, frequently molting mechanism and breeding impact on genome.</title>
        <authorList>
            <person name="Sun Y."/>
            <person name="Gao Y."/>
            <person name="Yu Y."/>
        </authorList>
    </citation>
    <scope>NUCLEOTIDE SEQUENCE [LARGE SCALE GENOMIC DNA]</scope>
    <source>
        <tissue evidence="7">Muscle</tissue>
    </source>
</reference>
<gene>
    <name evidence="7" type="ORF">C7M84_007702</name>
</gene>
<dbReference type="PROSITE" id="PS50850">
    <property type="entry name" value="MFS"/>
    <property type="match status" value="1"/>
</dbReference>
<feature type="transmembrane region" description="Helical" evidence="5">
    <location>
        <begin position="75"/>
        <end position="91"/>
    </location>
</feature>
<comment type="subcellular location">
    <subcellularLocation>
        <location evidence="1">Membrane</location>
        <topology evidence="1">Multi-pass membrane protein</topology>
    </subcellularLocation>
</comment>
<dbReference type="Pfam" id="PF00083">
    <property type="entry name" value="Sugar_tr"/>
    <property type="match status" value="1"/>
</dbReference>
<dbReference type="GO" id="GO:0016020">
    <property type="term" value="C:membrane"/>
    <property type="evidence" value="ECO:0007669"/>
    <property type="project" value="UniProtKB-SubCell"/>
</dbReference>